<gene>
    <name evidence="1" type="ORF">E2C01_014848</name>
</gene>
<name>A0A5B7DLI7_PORTR</name>
<reference evidence="1 2" key="1">
    <citation type="submission" date="2019-05" db="EMBL/GenBank/DDBJ databases">
        <title>Another draft genome of Portunus trituberculatus and its Hox gene families provides insights of decapod evolution.</title>
        <authorList>
            <person name="Jeong J.-H."/>
            <person name="Song I."/>
            <person name="Kim S."/>
            <person name="Choi T."/>
            <person name="Kim D."/>
            <person name="Ryu S."/>
            <person name="Kim W."/>
        </authorList>
    </citation>
    <scope>NUCLEOTIDE SEQUENCE [LARGE SCALE GENOMIC DNA]</scope>
    <source>
        <tissue evidence="1">Muscle</tissue>
    </source>
</reference>
<dbReference type="EMBL" id="VSRR010001024">
    <property type="protein sequence ID" value="MPC21846.1"/>
    <property type="molecule type" value="Genomic_DNA"/>
</dbReference>
<sequence>MNLVFDFVDTKPLRPSQREAIYEDLVREGRRQPSQTPLHQRAARHITAMADVLVLVFSDAVTISLAV</sequence>
<proteinExistence type="predicted"/>
<keyword evidence="2" id="KW-1185">Reference proteome</keyword>
<dbReference type="AlphaFoldDB" id="A0A5B7DLI7"/>
<evidence type="ECO:0000313" key="1">
    <source>
        <dbReference type="EMBL" id="MPC21846.1"/>
    </source>
</evidence>
<dbReference type="Proteomes" id="UP000324222">
    <property type="component" value="Unassembled WGS sequence"/>
</dbReference>
<organism evidence="1 2">
    <name type="scientific">Portunus trituberculatus</name>
    <name type="common">Swimming crab</name>
    <name type="synonym">Neptunus trituberculatus</name>
    <dbReference type="NCBI Taxonomy" id="210409"/>
    <lineage>
        <taxon>Eukaryota</taxon>
        <taxon>Metazoa</taxon>
        <taxon>Ecdysozoa</taxon>
        <taxon>Arthropoda</taxon>
        <taxon>Crustacea</taxon>
        <taxon>Multicrustacea</taxon>
        <taxon>Malacostraca</taxon>
        <taxon>Eumalacostraca</taxon>
        <taxon>Eucarida</taxon>
        <taxon>Decapoda</taxon>
        <taxon>Pleocyemata</taxon>
        <taxon>Brachyura</taxon>
        <taxon>Eubrachyura</taxon>
        <taxon>Portunoidea</taxon>
        <taxon>Portunidae</taxon>
        <taxon>Portuninae</taxon>
        <taxon>Portunus</taxon>
    </lineage>
</organism>
<evidence type="ECO:0000313" key="2">
    <source>
        <dbReference type="Proteomes" id="UP000324222"/>
    </source>
</evidence>
<accession>A0A5B7DLI7</accession>
<protein>
    <submittedName>
        <fullName evidence="1">Uncharacterized protein</fullName>
    </submittedName>
</protein>
<comment type="caution">
    <text evidence="1">The sequence shown here is derived from an EMBL/GenBank/DDBJ whole genome shotgun (WGS) entry which is preliminary data.</text>
</comment>